<evidence type="ECO:0000313" key="1">
    <source>
        <dbReference type="EMBL" id="GHC58837.1"/>
    </source>
</evidence>
<reference evidence="1" key="2">
    <citation type="submission" date="2020-09" db="EMBL/GenBank/DDBJ databases">
        <authorList>
            <person name="Sun Q."/>
            <person name="Kim S."/>
        </authorList>
    </citation>
    <scope>NUCLEOTIDE SEQUENCE</scope>
    <source>
        <strain evidence="1">KCTC 12988</strain>
    </source>
</reference>
<accession>A0A918WK43</accession>
<protein>
    <submittedName>
        <fullName evidence="1">Uncharacterized protein</fullName>
    </submittedName>
</protein>
<proteinExistence type="predicted"/>
<comment type="caution">
    <text evidence="1">The sequence shown here is derived from an EMBL/GenBank/DDBJ whole genome shotgun (WGS) entry which is preliminary data.</text>
</comment>
<keyword evidence="2" id="KW-1185">Reference proteome</keyword>
<reference evidence="1" key="1">
    <citation type="journal article" date="2014" name="Int. J. Syst. Evol. Microbiol.">
        <title>Complete genome sequence of Corynebacterium casei LMG S-19264T (=DSM 44701T), isolated from a smear-ripened cheese.</title>
        <authorList>
            <consortium name="US DOE Joint Genome Institute (JGI-PGF)"/>
            <person name="Walter F."/>
            <person name="Albersmeier A."/>
            <person name="Kalinowski J."/>
            <person name="Ruckert C."/>
        </authorList>
    </citation>
    <scope>NUCLEOTIDE SEQUENCE</scope>
    <source>
        <strain evidence="1">KCTC 12988</strain>
    </source>
</reference>
<dbReference type="EMBL" id="BMXI01000011">
    <property type="protein sequence ID" value="GHC58837.1"/>
    <property type="molecule type" value="Genomic_DNA"/>
</dbReference>
<evidence type="ECO:0000313" key="2">
    <source>
        <dbReference type="Proteomes" id="UP000644507"/>
    </source>
</evidence>
<gene>
    <name evidence="1" type="ORF">GCM10007100_27430</name>
</gene>
<organism evidence="1 2">
    <name type="scientific">Roseibacillus persicicus</name>
    <dbReference type="NCBI Taxonomy" id="454148"/>
    <lineage>
        <taxon>Bacteria</taxon>
        <taxon>Pseudomonadati</taxon>
        <taxon>Verrucomicrobiota</taxon>
        <taxon>Verrucomicrobiia</taxon>
        <taxon>Verrucomicrobiales</taxon>
        <taxon>Verrucomicrobiaceae</taxon>
        <taxon>Roseibacillus</taxon>
    </lineage>
</organism>
<name>A0A918WK43_9BACT</name>
<dbReference type="Proteomes" id="UP000644507">
    <property type="component" value="Unassembled WGS sequence"/>
</dbReference>
<dbReference type="RefSeq" id="WP_189570866.1">
    <property type="nucleotide sequence ID" value="NZ_BMXI01000011.1"/>
</dbReference>
<dbReference type="AlphaFoldDB" id="A0A918WK43"/>
<sequence length="132" mass="15289">MQFLESIEWPDEIELLIDRLENESAQRALTREERALVDVYETVPILESEDCLHEFWQSDVDHQRVIKSFDLVGATAIVDPLNASRWCGTRSQERGDYSETEADYLATIEEELPPGLEELVDVVMEFVEDELQ</sequence>